<proteinExistence type="predicted"/>
<keyword evidence="2" id="KW-1185">Reference proteome</keyword>
<evidence type="ECO:0000313" key="1">
    <source>
        <dbReference type="EMBL" id="CAE7862468.1"/>
    </source>
</evidence>
<dbReference type="EMBL" id="CAJNJA010057502">
    <property type="protein sequence ID" value="CAE7862468.1"/>
    <property type="molecule type" value="Genomic_DNA"/>
</dbReference>
<reference evidence="1" key="1">
    <citation type="submission" date="2021-02" db="EMBL/GenBank/DDBJ databases">
        <authorList>
            <person name="Dougan E. K."/>
            <person name="Rhodes N."/>
            <person name="Thang M."/>
            <person name="Chan C."/>
        </authorList>
    </citation>
    <scope>NUCLEOTIDE SEQUENCE</scope>
</reference>
<name>A0A813ACB0_9DINO</name>
<dbReference type="OrthoDB" id="416582at2759"/>
<accession>A0A813ACB0</accession>
<dbReference type="Proteomes" id="UP000601435">
    <property type="component" value="Unassembled WGS sequence"/>
</dbReference>
<dbReference type="AlphaFoldDB" id="A0A813ACB0"/>
<evidence type="ECO:0000313" key="2">
    <source>
        <dbReference type="Proteomes" id="UP000601435"/>
    </source>
</evidence>
<sequence>MPRAWLCNCGGCCSTSRRQFVSRVFGRSLESCFFPGQLASFWTGHSARHVLTSIAAALGVGKDRRDYLGRWAYAQHGSQDYVLTSRQVVQGVQNFVCRSLILGHESGGYSEEELFWAVKAHADSLLLEGAEIVKANDLLQWDDVQRTWKLDAQLPGPYEPFEGKEDGDEAPYFRGGVHLDMVRMLHVAHAMSPVAAVTVRTVLSIALLLLDGVSEADALDHLDKKVSSDLVHIFQECGVPLGLQYKLTQHFQNVKRFSTYADSRAEVRNSLIKNQSFGPKHGCLGCIGR</sequence>
<organism evidence="1 2">
    <name type="scientific">Symbiodinium necroappetens</name>
    <dbReference type="NCBI Taxonomy" id="1628268"/>
    <lineage>
        <taxon>Eukaryota</taxon>
        <taxon>Sar</taxon>
        <taxon>Alveolata</taxon>
        <taxon>Dinophyceae</taxon>
        <taxon>Suessiales</taxon>
        <taxon>Symbiodiniaceae</taxon>
        <taxon>Symbiodinium</taxon>
    </lineage>
</organism>
<gene>
    <name evidence="1" type="ORF">SNEC2469_LOCUS27375</name>
</gene>
<comment type="caution">
    <text evidence="1">The sequence shown here is derived from an EMBL/GenBank/DDBJ whole genome shotgun (WGS) entry which is preliminary data.</text>
</comment>
<protein>
    <submittedName>
        <fullName evidence="1">Uncharacterized protein</fullName>
    </submittedName>
</protein>